<accession>A0A1V2W9Y6</accession>
<protein>
    <recommendedName>
        <fullName evidence="3">TIGR02270 family protein</fullName>
    </recommendedName>
</protein>
<dbReference type="InterPro" id="IPR016024">
    <property type="entry name" value="ARM-type_fold"/>
</dbReference>
<reference evidence="1 2" key="1">
    <citation type="submission" date="2016-08" db="EMBL/GenBank/DDBJ databases">
        <authorList>
            <person name="Seilhamer J.J."/>
        </authorList>
    </citation>
    <scope>NUCLEOTIDE SEQUENCE [LARGE SCALE GENOMIC DNA]</scope>
    <source>
        <strain evidence="1 2">VC14762</strain>
    </source>
</reference>
<dbReference type="SUPFAM" id="SSF48371">
    <property type="entry name" value="ARM repeat"/>
    <property type="match status" value="1"/>
</dbReference>
<dbReference type="Proteomes" id="UP000188543">
    <property type="component" value="Unassembled WGS sequence"/>
</dbReference>
<proteinExistence type="predicted"/>
<dbReference type="EMBL" id="MUTJ01000016">
    <property type="protein sequence ID" value="ONU91880.1"/>
    <property type="molecule type" value="Genomic_DNA"/>
</dbReference>
<dbReference type="InterPro" id="IPR011989">
    <property type="entry name" value="ARM-like"/>
</dbReference>
<evidence type="ECO:0000313" key="2">
    <source>
        <dbReference type="Proteomes" id="UP000188543"/>
    </source>
</evidence>
<gene>
    <name evidence="1" type="ORF">A8E72_04600</name>
</gene>
<evidence type="ECO:0000313" key="1">
    <source>
        <dbReference type="EMBL" id="ONU91880.1"/>
    </source>
</evidence>
<comment type="caution">
    <text evidence="1">The sequence shown here is derived from an EMBL/GenBank/DDBJ whole genome shotgun (WGS) entry which is preliminary data.</text>
</comment>
<dbReference type="Pfam" id="PF13646">
    <property type="entry name" value="HEAT_2"/>
    <property type="match status" value="1"/>
</dbReference>
<evidence type="ECO:0008006" key="3">
    <source>
        <dbReference type="Google" id="ProtNLM"/>
    </source>
</evidence>
<organism evidence="1 2">
    <name type="scientific">Burkholderia cenocepacia</name>
    <dbReference type="NCBI Taxonomy" id="95486"/>
    <lineage>
        <taxon>Bacteria</taxon>
        <taxon>Pseudomonadati</taxon>
        <taxon>Pseudomonadota</taxon>
        <taxon>Betaproteobacteria</taxon>
        <taxon>Burkholderiales</taxon>
        <taxon>Burkholderiaceae</taxon>
        <taxon>Burkholderia</taxon>
        <taxon>Burkholderia cepacia complex</taxon>
    </lineage>
</organism>
<sequence>MLMARRELDRWKSQGDAFVYGVLSLERYADSQFEPAWDLLDEHAESTVYGFSCAISWASRKAVFARLEQWKTAAHSLPLALSVFARRELVLPIASPDVARYFDHESHWVRVAACNLAAELPVASARDFLLRALDDDDLGVQIAAADALMKFGRDTRVRQRLVDMVGRCKLLAEERRGLAKQIALARLDRLARHLGHAVNCGDHEAREVFETLPAELKMPFVAHHGDPAFVDDLIAQLPKNKLSDAAFQAMHLITGIDLDDSQFLVRTTPIPDKDSNEDSLQQLDSARLQPDHGAIANWWDKNRAHFKSGTPWLVGSSALNHEHIGRIFHSGSQLQRFAAQMHAFSLGASISRLDIRTPIWRQAGNSA</sequence>
<name>A0A1V2W9Y6_9BURK</name>
<dbReference type="Gene3D" id="1.25.10.10">
    <property type="entry name" value="Leucine-rich Repeat Variant"/>
    <property type="match status" value="1"/>
</dbReference>
<dbReference type="AlphaFoldDB" id="A0A1V2W9Y6"/>